<evidence type="ECO:0000256" key="5">
    <source>
        <dbReference type="ARBA" id="ARBA00012290"/>
    </source>
</evidence>
<feature type="domain" description="NAD(P)-binding" evidence="14">
    <location>
        <begin position="4"/>
        <end position="312"/>
    </location>
</feature>
<keyword evidence="12" id="KW-0472">Membrane</keyword>
<dbReference type="EC" id="4.1.1.35" evidence="5"/>
<reference evidence="15 16" key="1">
    <citation type="submission" date="2019-02" db="EMBL/GenBank/DDBJ databases">
        <title>Deep-cultivation of Planctomycetes and their phenomic and genomic characterization uncovers novel biology.</title>
        <authorList>
            <person name="Wiegand S."/>
            <person name="Jogler M."/>
            <person name="Boedeker C."/>
            <person name="Pinto D."/>
            <person name="Vollmers J."/>
            <person name="Rivas-Marin E."/>
            <person name="Kohn T."/>
            <person name="Peeters S.H."/>
            <person name="Heuer A."/>
            <person name="Rast P."/>
            <person name="Oberbeckmann S."/>
            <person name="Bunk B."/>
            <person name="Jeske O."/>
            <person name="Meyerdierks A."/>
            <person name="Storesund J.E."/>
            <person name="Kallscheuer N."/>
            <person name="Luecker S."/>
            <person name="Lage O.M."/>
            <person name="Pohl T."/>
            <person name="Merkel B.J."/>
            <person name="Hornburger P."/>
            <person name="Mueller R.-W."/>
            <person name="Bruemmer F."/>
            <person name="Labrenz M."/>
            <person name="Spormann A.M."/>
            <person name="Op den Camp H."/>
            <person name="Overmann J."/>
            <person name="Amann R."/>
            <person name="Jetten M.S.M."/>
            <person name="Mascher T."/>
            <person name="Medema M.H."/>
            <person name="Devos D.P."/>
            <person name="Kaster A.-K."/>
            <person name="Ovreas L."/>
            <person name="Rohde M."/>
            <person name="Galperin M.Y."/>
            <person name="Jogler C."/>
        </authorList>
    </citation>
    <scope>NUCLEOTIDE SEQUENCE [LARGE SCALE GENOMIC DNA]</scope>
    <source>
        <strain evidence="15 16">Q31a</strain>
    </source>
</reference>
<evidence type="ECO:0000256" key="11">
    <source>
        <dbReference type="ARBA" id="ARBA00023034"/>
    </source>
</evidence>
<evidence type="ECO:0000256" key="9">
    <source>
        <dbReference type="ARBA" id="ARBA00022989"/>
    </source>
</evidence>
<name>A0A518G5U4_9BACT</name>
<evidence type="ECO:0000313" key="15">
    <source>
        <dbReference type="EMBL" id="QDV23939.1"/>
    </source>
</evidence>
<comment type="similarity">
    <text evidence="4">Belongs to the NAD(P)-dependent epimerase/dehydratase family. UDP-glucuronic acid decarboxylase subfamily.</text>
</comment>
<keyword evidence="11" id="KW-0333">Golgi apparatus</keyword>
<proteinExistence type="inferred from homology"/>
<dbReference type="InterPro" id="IPR016040">
    <property type="entry name" value="NAD(P)-bd_dom"/>
</dbReference>
<dbReference type="OrthoDB" id="258549at2"/>
<comment type="cofactor">
    <cofactor evidence="1">
        <name>NAD(+)</name>
        <dbReference type="ChEBI" id="CHEBI:57540"/>
    </cofactor>
</comment>
<evidence type="ECO:0000256" key="2">
    <source>
        <dbReference type="ARBA" id="ARBA00004447"/>
    </source>
</evidence>
<dbReference type="GO" id="GO:0042732">
    <property type="term" value="P:D-xylose metabolic process"/>
    <property type="evidence" value="ECO:0007669"/>
    <property type="project" value="InterPro"/>
</dbReference>
<evidence type="ECO:0000313" key="16">
    <source>
        <dbReference type="Proteomes" id="UP000318017"/>
    </source>
</evidence>
<keyword evidence="10" id="KW-0520">NAD</keyword>
<dbReference type="GO" id="GO:0048040">
    <property type="term" value="F:UDP-glucuronate decarboxylase activity"/>
    <property type="evidence" value="ECO:0007669"/>
    <property type="project" value="UniProtKB-EC"/>
</dbReference>
<evidence type="ECO:0000256" key="13">
    <source>
        <dbReference type="ARBA" id="ARBA00023239"/>
    </source>
</evidence>
<evidence type="ECO:0000256" key="3">
    <source>
        <dbReference type="ARBA" id="ARBA00005100"/>
    </source>
</evidence>
<keyword evidence="16" id="KW-1185">Reference proteome</keyword>
<dbReference type="InterPro" id="IPR044516">
    <property type="entry name" value="UXS-like"/>
</dbReference>
<dbReference type="KEGG" id="ahel:Q31a_22510"/>
<evidence type="ECO:0000256" key="7">
    <source>
        <dbReference type="ARBA" id="ARBA00022793"/>
    </source>
</evidence>
<dbReference type="AlphaFoldDB" id="A0A518G5U4"/>
<dbReference type="PANTHER" id="PTHR43078">
    <property type="entry name" value="UDP-GLUCURONIC ACID DECARBOXYLASE-RELATED"/>
    <property type="match status" value="1"/>
</dbReference>
<dbReference type="SUPFAM" id="SSF51735">
    <property type="entry name" value="NAD(P)-binding Rossmann-fold domains"/>
    <property type="match status" value="1"/>
</dbReference>
<dbReference type="EMBL" id="CP036298">
    <property type="protein sequence ID" value="QDV23939.1"/>
    <property type="molecule type" value="Genomic_DNA"/>
</dbReference>
<dbReference type="RefSeq" id="WP_145077229.1">
    <property type="nucleotide sequence ID" value="NZ_CP036298.1"/>
</dbReference>
<dbReference type="PANTHER" id="PTHR43078:SF6">
    <property type="entry name" value="UDP-GLUCURONIC ACID DECARBOXYLASE 1"/>
    <property type="match status" value="1"/>
</dbReference>
<dbReference type="UniPathway" id="UPA00796">
    <property type="reaction ID" value="UER00771"/>
</dbReference>
<dbReference type="GO" id="GO:0070403">
    <property type="term" value="F:NAD+ binding"/>
    <property type="evidence" value="ECO:0007669"/>
    <property type="project" value="InterPro"/>
</dbReference>
<sequence length="318" mass="34695">MRYLVTGGCGFIGSHLTETLLAAGHRVTVLDDLSTGCIENLSAVEREPSLRILVGSVTDEALVHEAIRDCDAVFHLASAVGVKLIMDKPVETIDTIVTGTQVVLKQANRYRKPLLLTSTSEVYGKSTQVPFEEDGDRLSGPTTKHRWAYACAKALDEFLAIAYWKTTRLPVVVVRLFNTVGPRQTGQYGMVIPTFVKQARSGVPIQVHGDGGQTRCFCHVTDVVKGLVGLLACQAAYGEVVNLGATEEISILDLAEKIVSETKSSSEVVRIPYEEVYGEGFEDMRRRVPSIDKARGLIDWVPQASLSQIIHDVASQSH</sequence>
<keyword evidence="7" id="KW-0210">Decarboxylase</keyword>
<dbReference type="Proteomes" id="UP000318017">
    <property type="component" value="Chromosome"/>
</dbReference>
<keyword evidence="9" id="KW-1133">Transmembrane helix</keyword>
<dbReference type="GO" id="GO:0033320">
    <property type="term" value="P:UDP-D-xylose biosynthetic process"/>
    <property type="evidence" value="ECO:0007669"/>
    <property type="project" value="UniProtKB-UniPathway"/>
</dbReference>
<protein>
    <recommendedName>
        <fullName evidence="5">UDP-glucuronate decarboxylase</fullName>
        <ecNumber evidence="5">4.1.1.35</ecNumber>
    </recommendedName>
</protein>
<evidence type="ECO:0000256" key="12">
    <source>
        <dbReference type="ARBA" id="ARBA00023136"/>
    </source>
</evidence>
<evidence type="ECO:0000256" key="6">
    <source>
        <dbReference type="ARBA" id="ARBA00022692"/>
    </source>
</evidence>
<evidence type="ECO:0000259" key="14">
    <source>
        <dbReference type="Pfam" id="PF16363"/>
    </source>
</evidence>
<evidence type="ECO:0000256" key="1">
    <source>
        <dbReference type="ARBA" id="ARBA00001911"/>
    </source>
</evidence>
<dbReference type="GO" id="GO:0005737">
    <property type="term" value="C:cytoplasm"/>
    <property type="evidence" value="ECO:0007669"/>
    <property type="project" value="TreeGrafter"/>
</dbReference>
<dbReference type="Gene3D" id="3.40.50.720">
    <property type="entry name" value="NAD(P)-binding Rossmann-like Domain"/>
    <property type="match status" value="1"/>
</dbReference>
<evidence type="ECO:0000256" key="10">
    <source>
        <dbReference type="ARBA" id="ARBA00023027"/>
    </source>
</evidence>
<organism evidence="15 16">
    <name type="scientific">Aureliella helgolandensis</name>
    <dbReference type="NCBI Taxonomy" id="2527968"/>
    <lineage>
        <taxon>Bacteria</taxon>
        <taxon>Pseudomonadati</taxon>
        <taxon>Planctomycetota</taxon>
        <taxon>Planctomycetia</taxon>
        <taxon>Pirellulales</taxon>
        <taxon>Pirellulaceae</taxon>
        <taxon>Aureliella</taxon>
    </lineage>
</organism>
<keyword evidence="6" id="KW-0812">Transmembrane</keyword>
<accession>A0A518G5U4</accession>
<comment type="pathway">
    <text evidence="3">Nucleotide-sugar biosynthesis; UDP-alpha-D-xylose biosynthesis; UDP-alpha-D-xylose from UDP-alpha-D-glucuronate: step 1/1.</text>
</comment>
<gene>
    <name evidence="15" type="primary">arnA</name>
    <name evidence="15" type="ORF">Q31a_22510</name>
</gene>
<evidence type="ECO:0000256" key="8">
    <source>
        <dbReference type="ARBA" id="ARBA00022968"/>
    </source>
</evidence>
<dbReference type="Pfam" id="PF16363">
    <property type="entry name" value="GDP_Man_Dehyd"/>
    <property type="match status" value="1"/>
</dbReference>
<evidence type="ECO:0000256" key="4">
    <source>
        <dbReference type="ARBA" id="ARBA00007505"/>
    </source>
</evidence>
<keyword evidence="13" id="KW-0456">Lyase</keyword>
<keyword evidence="8" id="KW-0735">Signal-anchor</keyword>
<dbReference type="InterPro" id="IPR036291">
    <property type="entry name" value="NAD(P)-bd_dom_sf"/>
</dbReference>
<comment type="subcellular location">
    <subcellularLocation>
        <location evidence="2">Golgi apparatus</location>
        <location evidence="2">Golgi stack membrane</location>
        <topology evidence="2">Single-pass type II membrane protein</topology>
    </subcellularLocation>
</comment>